<dbReference type="Gene3D" id="3.30.565.10">
    <property type="entry name" value="Histidine kinase-like ATPase, C-terminal domain"/>
    <property type="match status" value="1"/>
</dbReference>
<keyword evidence="16" id="KW-1185">Reference proteome</keyword>
<evidence type="ECO:0000259" key="11">
    <source>
        <dbReference type="Pfam" id="PF02518"/>
    </source>
</evidence>
<dbReference type="Proteomes" id="UP000242700">
    <property type="component" value="Unassembled WGS sequence"/>
</dbReference>
<dbReference type="InterPro" id="IPR036890">
    <property type="entry name" value="HATPase_C_sf"/>
</dbReference>
<evidence type="ECO:0000256" key="9">
    <source>
        <dbReference type="SAM" id="Coils"/>
    </source>
</evidence>
<evidence type="ECO:0000256" key="8">
    <source>
        <dbReference type="ARBA" id="ARBA00023012"/>
    </source>
</evidence>
<gene>
    <name evidence="13" type="ORF">J2Z27_001977</name>
    <name evidence="14" type="ORF">SAMN05216187_104216</name>
</gene>
<evidence type="ECO:0000256" key="7">
    <source>
        <dbReference type="ARBA" id="ARBA00022840"/>
    </source>
</evidence>
<comment type="catalytic activity">
    <reaction evidence="1">
        <text>ATP + protein L-histidine = ADP + protein N-phospho-L-histidine.</text>
        <dbReference type="EC" id="2.7.13.3"/>
    </reaction>
</comment>
<keyword evidence="10" id="KW-1133">Transmembrane helix</keyword>
<dbReference type="PANTHER" id="PTHR24421:SF10">
    <property type="entry name" value="NITRATE_NITRITE SENSOR PROTEIN NARQ"/>
    <property type="match status" value="1"/>
</dbReference>
<dbReference type="EC" id="2.7.13.3" evidence="2"/>
<evidence type="ECO:0000256" key="5">
    <source>
        <dbReference type="ARBA" id="ARBA00022741"/>
    </source>
</evidence>
<keyword evidence="6 14" id="KW-0418">Kinase</keyword>
<dbReference type="InterPro" id="IPR003594">
    <property type="entry name" value="HATPase_dom"/>
</dbReference>
<dbReference type="STRING" id="586411.SAMN05216187_104216"/>
<keyword evidence="9" id="KW-0175">Coiled coil</keyword>
<evidence type="ECO:0000256" key="1">
    <source>
        <dbReference type="ARBA" id="ARBA00000085"/>
    </source>
</evidence>
<evidence type="ECO:0000313" key="16">
    <source>
        <dbReference type="Proteomes" id="UP001519348"/>
    </source>
</evidence>
<dbReference type="AlphaFoldDB" id="A0A1G8YV01"/>
<dbReference type="CDD" id="cd16917">
    <property type="entry name" value="HATPase_UhpB-NarQ-NarX-like"/>
    <property type="match status" value="1"/>
</dbReference>
<dbReference type="GO" id="GO:0016020">
    <property type="term" value="C:membrane"/>
    <property type="evidence" value="ECO:0007669"/>
    <property type="project" value="InterPro"/>
</dbReference>
<dbReference type="EMBL" id="FNFI01000004">
    <property type="protein sequence ID" value="SDK06669.1"/>
    <property type="molecule type" value="Genomic_DNA"/>
</dbReference>
<feature type="transmembrane region" description="Helical" evidence="10">
    <location>
        <begin position="47"/>
        <end position="78"/>
    </location>
</feature>
<evidence type="ECO:0000313" key="14">
    <source>
        <dbReference type="EMBL" id="SDK06669.1"/>
    </source>
</evidence>
<reference evidence="15" key="1">
    <citation type="submission" date="2016-10" db="EMBL/GenBank/DDBJ databases">
        <authorList>
            <person name="Varghese N."/>
            <person name="Submissions S."/>
        </authorList>
    </citation>
    <scope>NUCLEOTIDE SEQUENCE [LARGE SCALE GENOMIC DNA]</scope>
    <source>
        <strain evidence="15">CGMCC 1.8911</strain>
    </source>
</reference>
<dbReference type="GO" id="GO:0046983">
    <property type="term" value="F:protein dimerization activity"/>
    <property type="evidence" value="ECO:0007669"/>
    <property type="project" value="InterPro"/>
</dbReference>
<feature type="domain" description="Signal transduction histidine kinase subgroup 3 dimerisation and phosphoacceptor" evidence="12">
    <location>
        <begin position="160"/>
        <end position="221"/>
    </location>
</feature>
<reference evidence="14" key="2">
    <citation type="submission" date="2016-10" db="EMBL/GenBank/DDBJ databases">
        <authorList>
            <person name="de Groot N.N."/>
        </authorList>
    </citation>
    <scope>NUCLEOTIDE SEQUENCE [LARGE SCALE GENOMIC DNA]</scope>
    <source>
        <strain evidence="14">CGMCC 1.8911</strain>
    </source>
</reference>
<dbReference type="Pfam" id="PF07730">
    <property type="entry name" value="HisKA_3"/>
    <property type="match status" value="1"/>
</dbReference>
<evidence type="ECO:0000256" key="4">
    <source>
        <dbReference type="ARBA" id="ARBA00022679"/>
    </source>
</evidence>
<protein>
    <recommendedName>
        <fullName evidence="2">histidine kinase</fullName>
        <ecNumber evidence="2">2.7.13.3</ecNumber>
    </recommendedName>
</protein>
<evidence type="ECO:0000313" key="15">
    <source>
        <dbReference type="Proteomes" id="UP000242700"/>
    </source>
</evidence>
<dbReference type="OrthoDB" id="199946at2"/>
<dbReference type="InterPro" id="IPR011712">
    <property type="entry name" value="Sig_transdc_His_kin_sub3_dim/P"/>
</dbReference>
<evidence type="ECO:0000313" key="13">
    <source>
        <dbReference type="EMBL" id="MBP1952896.1"/>
    </source>
</evidence>
<feature type="coiled-coil region" evidence="9">
    <location>
        <begin position="121"/>
        <end position="148"/>
    </location>
</feature>
<organism evidence="14 15">
    <name type="scientific">Jeotgalicoccus aerolatus</name>
    <dbReference type="NCBI Taxonomy" id="709510"/>
    <lineage>
        <taxon>Bacteria</taxon>
        <taxon>Bacillati</taxon>
        <taxon>Bacillota</taxon>
        <taxon>Bacilli</taxon>
        <taxon>Bacillales</taxon>
        <taxon>Staphylococcaceae</taxon>
        <taxon>Jeotgalicoccus</taxon>
    </lineage>
</organism>
<dbReference type="GO" id="GO:0005524">
    <property type="term" value="F:ATP binding"/>
    <property type="evidence" value="ECO:0007669"/>
    <property type="project" value="UniProtKB-KW"/>
</dbReference>
<accession>A0A1G8YV01</accession>
<keyword evidence="7" id="KW-0067">ATP-binding</keyword>
<dbReference type="EMBL" id="JAGGKN010000006">
    <property type="protein sequence ID" value="MBP1952896.1"/>
    <property type="molecule type" value="Genomic_DNA"/>
</dbReference>
<evidence type="ECO:0000256" key="10">
    <source>
        <dbReference type="SAM" id="Phobius"/>
    </source>
</evidence>
<evidence type="ECO:0000256" key="3">
    <source>
        <dbReference type="ARBA" id="ARBA00022553"/>
    </source>
</evidence>
<evidence type="ECO:0000256" key="6">
    <source>
        <dbReference type="ARBA" id="ARBA00022777"/>
    </source>
</evidence>
<keyword evidence="10" id="KW-0472">Membrane</keyword>
<dbReference type="GO" id="GO:0000155">
    <property type="term" value="F:phosphorelay sensor kinase activity"/>
    <property type="evidence" value="ECO:0007669"/>
    <property type="project" value="InterPro"/>
</dbReference>
<feature type="domain" description="Histidine kinase/HSP90-like ATPase" evidence="11">
    <location>
        <begin position="260"/>
        <end position="334"/>
    </location>
</feature>
<dbReference type="Gene3D" id="1.20.5.1930">
    <property type="match status" value="1"/>
</dbReference>
<dbReference type="PANTHER" id="PTHR24421">
    <property type="entry name" value="NITRATE/NITRITE SENSOR PROTEIN NARX-RELATED"/>
    <property type="match status" value="1"/>
</dbReference>
<dbReference type="Proteomes" id="UP001519348">
    <property type="component" value="Unassembled WGS sequence"/>
</dbReference>
<feature type="transmembrane region" description="Helical" evidence="10">
    <location>
        <begin position="16"/>
        <end position="40"/>
    </location>
</feature>
<dbReference type="SUPFAM" id="SSF55874">
    <property type="entry name" value="ATPase domain of HSP90 chaperone/DNA topoisomerase II/histidine kinase"/>
    <property type="match status" value="1"/>
</dbReference>
<keyword evidence="8" id="KW-0902">Two-component regulatory system</keyword>
<sequence>MSKIYEKLLIFTVLTLYYFMSVETANVTVILISFIALFSIDAFKKKYVVFIVLTVLLGLLLIDISYLYFFPLLAYAVYGKYGRMGLLTLIPILLFKEWELLILSLIILYIMSLSVKLYREKELTQRMRDQLTEDNLRLKAQRNEIMKTHEKDIYMAGLNERNRIARDMHDALGHSLSSSILLIESLQYVKDQDKLQQSLKQLQGRLKDGMNDIRHSIHNLYDSSIDLEARIDSYLIEMEQYSKEFIYDVKLTMTHEQKIDMLSIVREALTNIRKHSNATAFKVVIKEHPKFLTLTVKDNGKVSDSYNTGMGLQSMREIVQKYGGVLTTFTADGFVVHTIFYKEAERDEDSHRG</sequence>
<dbReference type="RefSeq" id="WP_092596661.1">
    <property type="nucleotide sequence ID" value="NZ_BMCN01000004.1"/>
</dbReference>
<keyword evidence="4" id="KW-0808">Transferase</keyword>
<proteinExistence type="predicted"/>
<feature type="coiled-coil region" evidence="9">
    <location>
        <begin position="192"/>
        <end position="244"/>
    </location>
</feature>
<dbReference type="InterPro" id="IPR050482">
    <property type="entry name" value="Sensor_HK_TwoCompSys"/>
</dbReference>
<dbReference type="Pfam" id="PF02518">
    <property type="entry name" value="HATPase_c"/>
    <property type="match status" value="1"/>
</dbReference>
<keyword evidence="3" id="KW-0597">Phosphoprotein</keyword>
<keyword evidence="10" id="KW-0812">Transmembrane</keyword>
<evidence type="ECO:0000256" key="2">
    <source>
        <dbReference type="ARBA" id="ARBA00012438"/>
    </source>
</evidence>
<reference evidence="13 16" key="3">
    <citation type="submission" date="2021-03" db="EMBL/GenBank/DDBJ databases">
        <title>Genomic Encyclopedia of Type Strains, Phase IV (KMG-IV): sequencing the most valuable type-strain genomes for metagenomic binning, comparative biology and taxonomic classification.</title>
        <authorList>
            <person name="Goeker M."/>
        </authorList>
    </citation>
    <scope>NUCLEOTIDE SEQUENCE [LARGE SCALE GENOMIC DNA]</scope>
    <source>
        <strain evidence="13 16">DSM 22420</strain>
    </source>
</reference>
<name>A0A1G8YV01_9STAP</name>
<keyword evidence="5" id="KW-0547">Nucleotide-binding</keyword>
<evidence type="ECO:0000259" key="12">
    <source>
        <dbReference type="Pfam" id="PF07730"/>
    </source>
</evidence>